<keyword evidence="18" id="KW-1185">Reference proteome</keyword>
<dbReference type="EMBL" id="CP046401">
    <property type="protein sequence ID" value="QGY44971.1"/>
    <property type="molecule type" value="Genomic_DNA"/>
</dbReference>
<reference evidence="17 18" key="1">
    <citation type="submission" date="2019-11" db="EMBL/GenBank/DDBJ databases">
        <authorList>
            <person name="Zheng R.K."/>
            <person name="Sun C.M."/>
        </authorList>
    </citation>
    <scope>NUCLEOTIDE SEQUENCE [LARGE SCALE GENOMIC DNA]</scope>
    <source>
        <strain evidence="17 18">WC007</strain>
    </source>
</reference>
<dbReference type="SUPFAM" id="SSF47384">
    <property type="entry name" value="Homodimeric domain of signal transducing histidine kinase"/>
    <property type="match status" value="1"/>
</dbReference>
<evidence type="ECO:0000256" key="1">
    <source>
        <dbReference type="ARBA" id="ARBA00000085"/>
    </source>
</evidence>
<comment type="subcellular location">
    <subcellularLocation>
        <location evidence="2">Membrane</location>
        <topology evidence="2">Multi-pass membrane protein</topology>
    </subcellularLocation>
</comment>
<sequence>MTRQNKFLHIIENFNDVIWTIDIKTGRFTYVSPSVTKLFGYTLDEALEGVFDANPNNNESYKATQQKILLEIEKLVYSGREYSDMQFEYQMPDKSGIQIWVETEVRILKEDGQPKEILGITRNIEERKRVDSILKNYANELEKLNTQKDLFLKVLAHDLRSPFHSLLGFSNHIIETFDESNPDETKEKLKLLNQNIYSTFHLLEDLLLWTKNQSGKLVSVYKNISFNDLCEDVLENVNSDSKSIQIKYFESEKIVLRTDITMLKVILRNLVENAVKFSHDGGIIKIYAIQTNENVTISVADYGVGMTEKQVDNLWQNPNSSAGTKGEKGFGLGLTFCKELVERLGGKIWVESALGKGSNFRFSLPAQIKS</sequence>
<feature type="coiled-coil region" evidence="13">
    <location>
        <begin position="127"/>
        <end position="154"/>
    </location>
</feature>
<evidence type="ECO:0000256" key="13">
    <source>
        <dbReference type="SAM" id="Coils"/>
    </source>
</evidence>
<dbReference type="PROSITE" id="PS50109">
    <property type="entry name" value="HIS_KIN"/>
    <property type="match status" value="1"/>
</dbReference>
<dbReference type="PANTHER" id="PTHR42878:SF7">
    <property type="entry name" value="SENSOR HISTIDINE KINASE GLRK"/>
    <property type="match status" value="1"/>
</dbReference>
<evidence type="ECO:0000256" key="12">
    <source>
        <dbReference type="ARBA" id="ARBA00023136"/>
    </source>
</evidence>
<dbReference type="GO" id="GO:0016020">
    <property type="term" value="C:membrane"/>
    <property type="evidence" value="ECO:0007669"/>
    <property type="project" value="UniProtKB-SubCell"/>
</dbReference>
<feature type="domain" description="PAC" evidence="16">
    <location>
        <begin position="85"/>
        <end position="136"/>
    </location>
</feature>
<dbReference type="InterPro" id="IPR004358">
    <property type="entry name" value="Sig_transdc_His_kin-like_C"/>
</dbReference>
<dbReference type="InterPro" id="IPR035965">
    <property type="entry name" value="PAS-like_dom_sf"/>
</dbReference>
<accession>A0A6I6JRD5</accession>
<dbReference type="PANTHER" id="PTHR42878">
    <property type="entry name" value="TWO-COMPONENT HISTIDINE KINASE"/>
    <property type="match status" value="1"/>
</dbReference>
<evidence type="ECO:0000313" key="17">
    <source>
        <dbReference type="EMBL" id="QGY44971.1"/>
    </source>
</evidence>
<keyword evidence="5" id="KW-0808">Transferase</keyword>
<dbReference type="RefSeq" id="WP_158867788.1">
    <property type="nucleotide sequence ID" value="NZ_CP046401.1"/>
</dbReference>
<dbReference type="AlphaFoldDB" id="A0A6I6JRD5"/>
<dbReference type="Gene3D" id="1.10.287.130">
    <property type="match status" value="1"/>
</dbReference>
<dbReference type="GO" id="GO:0007234">
    <property type="term" value="P:osmosensory signaling via phosphorelay pathway"/>
    <property type="evidence" value="ECO:0007669"/>
    <property type="project" value="TreeGrafter"/>
</dbReference>
<dbReference type="InterPro" id="IPR013655">
    <property type="entry name" value="PAS_fold_3"/>
</dbReference>
<evidence type="ECO:0000259" key="15">
    <source>
        <dbReference type="PROSITE" id="PS50112"/>
    </source>
</evidence>
<keyword evidence="4" id="KW-0597">Phosphoprotein</keyword>
<dbReference type="GO" id="GO:0000155">
    <property type="term" value="F:phosphorelay sensor kinase activity"/>
    <property type="evidence" value="ECO:0007669"/>
    <property type="project" value="InterPro"/>
</dbReference>
<evidence type="ECO:0000256" key="10">
    <source>
        <dbReference type="ARBA" id="ARBA00022989"/>
    </source>
</evidence>
<dbReference type="PROSITE" id="PS50113">
    <property type="entry name" value="PAC"/>
    <property type="match status" value="1"/>
</dbReference>
<name>A0A6I6JRD5_9BACT</name>
<dbReference type="Pfam" id="PF08447">
    <property type="entry name" value="PAS_3"/>
    <property type="match status" value="1"/>
</dbReference>
<dbReference type="InterPro" id="IPR036890">
    <property type="entry name" value="HATPase_C_sf"/>
</dbReference>
<dbReference type="InterPro" id="IPR000014">
    <property type="entry name" value="PAS"/>
</dbReference>
<evidence type="ECO:0000259" key="14">
    <source>
        <dbReference type="PROSITE" id="PS50109"/>
    </source>
</evidence>
<feature type="domain" description="PAS" evidence="15">
    <location>
        <begin position="3"/>
        <end position="47"/>
    </location>
</feature>
<evidence type="ECO:0000256" key="5">
    <source>
        <dbReference type="ARBA" id="ARBA00022679"/>
    </source>
</evidence>
<dbReference type="InterPro" id="IPR005467">
    <property type="entry name" value="His_kinase_dom"/>
</dbReference>
<dbReference type="Proteomes" id="UP000428260">
    <property type="component" value="Chromosome"/>
</dbReference>
<dbReference type="Pfam" id="PF02518">
    <property type="entry name" value="HATPase_c"/>
    <property type="match status" value="1"/>
</dbReference>
<dbReference type="GO" id="GO:0005524">
    <property type="term" value="F:ATP binding"/>
    <property type="evidence" value="ECO:0007669"/>
    <property type="project" value="UniProtKB-KW"/>
</dbReference>
<evidence type="ECO:0000256" key="7">
    <source>
        <dbReference type="ARBA" id="ARBA00022741"/>
    </source>
</evidence>
<evidence type="ECO:0000313" key="18">
    <source>
        <dbReference type="Proteomes" id="UP000428260"/>
    </source>
</evidence>
<keyword evidence="11" id="KW-0902">Two-component regulatory system</keyword>
<keyword evidence="10" id="KW-1133">Transmembrane helix</keyword>
<dbReference type="InterPro" id="IPR003594">
    <property type="entry name" value="HATPase_dom"/>
</dbReference>
<keyword evidence="9" id="KW-0067">ATP-binding</keyword>
<gene>
    <name evidence="17" type="ORF">GM418_15215</name>
</gene>
<dbReference type="GO" id="GO:0030295">
    <property type="term" value="F:protein kinase activator activity"/>
    <property type="evidence" value="ECO:0007669"/>
    <property type="project" value="TreeGrafter"/>
</dbReference>
<dbReference type="SMART" id="SM00387">
    <property type="entry name" value="HATPase_c"/>
    <property type="match status" value="1"/>
</dbReference>
<organism evidence="17 18">
    <name type="scientific">Maribellus comscasis</name>
    <dbReference type="NCBI Taxonomy" id="2681766"/>
    <lineage>
        <taxon>Bacteria</taxon>
        <taxon>Pseudomonadati</taxon>
        <taxon>Bacteroidota</taxon>
        <taxon>Bacteroidia</taxon>
        <taxon>Marinilabiliales</taxon>
        <taxon>Prolixibacteraceae</taxon>
        <taxon>Maribellus</taxon>
    </lineage>
</organism>
<keyword evidence="6" id="KW-0812">Transmembrane</keyword>
<dbReference type="PRINTS" id="PR00344">
    <property type="entry name" value="BCTRLSENSOR"/>
</dbReference>
<dbReference type="GO" id="GO:0000156">
    <property type="term" value="F:phosphorelay response regulator activity"/>
    <property type="evidence" value="ECO:0007669"/>
    <property type="project" value="TreeGrafter"/>
</dbReference>
<evidence type="ECO:0000259" key="16">
    <source>
        <dbReference type="PROSITE" id="PS50113"/>
    </source>
</evidence>
<dbReference type="PROSITE" id="PS50112">
    <property type="entry name" value="PAS"/>
    <property type="match status" value="1"/>
</dbReference>
<feature type="domain" description="Histidine kinase" evidence="14">
    <location>
        <begin position="154"/>
        <end position="368"/>
    </location>
</feature>
<keyword evidence="8" id="KW-0418">Kinase</keyword>
<proteinExistence type="predicted"/>
<dbReference type="EC" id="2.7.13.3" evidence="3"/>
<comment type="catalytic activity">
    <reaction evidence="1">
        <text>ATP + protein L-histidine = ADP + protein N-phospho-L-histidine.</text>
        <dbReference type="EC" id="2.7.13.3"/>
    </reaction>
</comment>
<dbReference type="Gene3D" id="3.30.565.10">
    <property type="entry name" value="Histidine kinase-like ATPase, C-terminal domain"/>
    <property type="match status" value="1"/>
</dbReference>
<evidence type="ECO:0000256" key="6">
    <source>
        <dbReference type="ARBA" id="ARBA00022692"/>
    </source>
</evidence>
<dbReference type="NCBIfam" id="TIGR00229">
    <property type="entry name" value="sensory_box"/>
    <property type="match status" value="1"/>
</dbReference>
<evidence type="ECO:0000256" key="8">
    <source>
        <dbReference type="ARBA" id="ARBA00022777"/>
    </source>
</evidence>
<keyword evidence="13" id="KW-0175">Coiled coil</keyword>
<keyword evidence="7" id="KW-0547">Nucleotide-binding</keyword>
<dbReference type="InterPro" id="IPR050351">
    <property type="entry name" value="BphY/WalK/GraS-like"/>
</dbReference>
<dbReference type="InterPro" id="IPR036097">
    <property type="entry name" value="HisK_dim/P_sf"/>
</dbReference>
<dbReference type="SUPFAM" id="SSF55874">
    <property type="entry name" value="ATPase domain of HSP90 chaperone/DNA topoisomerase II/histidine kinase"/>
    <property type="match status" value="1"/>
</dbReference>
<evidence type="ECO:0000256" key="9">
    <source>
        <dbReference type="ARBA" id="ARBA00022840"/>
    </source>
</evidence>
<dbReference type="CDD" id="cd00082">
    <property type="entry name" value="HisKA"/>
    <property type="match status" value="1"/>
</dbReference>
<dbReference type="InterPro" id="IPR000700">
    <property type="entry name" value="PAS-assoc_C"/>
</dbReference>
<dbReference type="SMART" id="SM00388">
    <property type="entry name" value="HisKA"/>
    <property type="match status" value="1"/>
</dbReference>
<keyword evidence="12" id="KW-0472">Membrane</keyword>
<dbReference type="CDD" id="cd00130">
    <property type="entry name" value="PAS"/>
    <property type="match status" value="1"/>
</dbReference>
<dbReference type="Gene3D" id="3.30.450.20">
    <property type="entry name" value="PAS domain"/>
    <property type="match status" value="1"/>
</dbReference>
<evidence type="ECO:0000256" key="11">
    <source>
        <dbReference type="ARBA" id="ARBA00023012"/>
    </source>
</evidence>
<dbReference type="SMART" id="SM00091">
    <property type="entry name" value="PAS"/>
    <property type="match status" value="1"/>
</dbReference>
<dbReference type="InterPro" id="IPR003661">
    <property type="entry name" value="HisK_dim/P_dom"/>
</dbReference>
<evidence type="ECO:0000256" key="4">
    <source>
        <dbReference type="ARBA" id="ARBA00022553"/>
    </source>
</evidence>
<dbReference type="KEGG" id="mcos:GM418_15215"/>
<evidence type="ECO:0000256" key="2">
    <source>
        <dbReference type="ARBA" id="ARBA00004141"/>
    </source>
</evidence>
<dbReference type="SUPFAM" id="SSF55785">
    <property type="entry name" value="PYP-like sensor domain (PAS domain)"/>
    <property type="match status" value="1"/>
</dbReference>
<dbReference type="Pfam" id="PF00512">
    <property type="entry name" value="HisKA"/>
    <property type="match status" value="1"/>
</dbReference>
<evidence type="ECO:0000256" key="3">
    <source>
        <dbReference type="ARBA" id="ARBA00012438"/>
    </source>
</evidence>
<protein>
    <recommendedName>
        <fullName evidence="3">histidine kinase</fullName>
        <ecNumber evidence="3">2.7.13.3</ecNumber>
    </recommendedName>
</protein>